<sequence>MRDSNLHFNYVAQVIRCYLAPVIGCALRQPGTTVKQPRESHSLSVPVCVGTGSGGIKAPVLSREPGGWEKPANGKLNRPGDTRDYVSSVVRGDRGPVGPGMHQRSEPSSAPRVEGLSASDEASPTPGRKAASPRKSDCPWDGIHSTPGTTT</sequence>
<organism evidence="2 3">
    <name type="scientific">Liparis tanakae</name>
    <name type="common">Tanaka's snailfish</name>
    <dbReference type="NCBI Taxonomy" id="230148"/>
    <lineage>
        <taxon>Eukaryota</taxon>
        <taxon>Metazoa</taxon>
        <taxon>Chordata</taxon>
        <taxon>Craniata</taxon>
        <taxon>Vertebrata</taxon>
        <taxon>Euteleostomi</taxon>
        <taxon>Actinopterygii</taxon>
        <taxon>Neopterygii</taxon>
        <taxon>Teleostei</taxon>
        <taxon>Neoteleostei</taxon>
        <taxon>Acanthomorphata</taxon>
        <taxon>Eupercaria</taxon>
        <taxon>Perciformes</taxon>
        <taxon>Cottioidei</taxon>
        <taxon>Cottales</taxon>
        <taxon>Liparidae</taxon>
        <taxon>Liparis</taxon>
    </lineage>
</organism>
<accession>A0A4Z2GED8</accession>
<evidence type="ECO:0000313" key="2">
    <source>
        <dbReference type="EMBL" id="TNN51640.1"/>
    </source>
</evidence>
<feature type="region of interest" description="Disordered" evidence="1">
    <location>
        <begin position="54"/>
        <end position="151"/>
    </location>
</feature>
<name>A0A4Z2GED8_9TELE</name>
<evidence type="ECO:0000313" key="3">
    <source>
        <dbReference type="Proteomes" id="UP000314294"/>
    </source>
</evidence>
<comment type="caution">
    <text evidence="2">The sequence shown here is derived from an EMBL/GenBank/DDBJ whole genome shotgun (WGS) entry which is preliminary data.</text>
</comment>
<reference evidence="2 3" key="1">
    <citation type="submission" date="2019-03" db="EMBL/GenBank/DDBJ databases">
        <title>First draft genome of Liparis tanakae, snailfish: a comprehensive survey of snailfish specific genes.</title>
        <authorList>
            <person name="Kim W."/>
            <person name="Song I."/>
            <person name="Jeong J.-H."/>
            <person name="Kim D."/>
            <person name="Kim S."/>
            <person name="Ryu S."/>
            <person name="Song J.Y."/>
            <person name="Lee S.K."/>
        </authorList>
    </citation>
    <scope>NUCLEOTIDE SEQUENCE [LARGE SCALE GENOMIC DNA]</scope>
    <source>
        <tissue evidence="2">Muscle</tissue>
    </source>
</reference>
<protein>
    <submittedName>
        <fullName evidence="2">Uncharacterized protein</fullName>
    </submittedName>
</protein>
<keyword evidence="3" id="KW-1185">Reference proteome</keyword>
<dbReference type="EMBL" id="SRLO01000575">
    <property type="protein sequence ID" value="TNN51640.1"/>
    <property type="molecule type" value="Genomic_DNA"/>
</dbReference>
<proteinExistence type="predicted"/>
<gene>
    <name evidence="2" type="ORF">EYF80_038156</name>
</gene>
<evidence type="ECO:0000256" key="1">
    <source>
        <dbReference type="SAM" id="MobiDB-lite"/>
    </source>
</evidence>
<dbReference type="Proteomes" id="UP000314294">
    <property type="component" value="Unassembled WGS sequence"/>
</dbReference>
<dbReference type="AlphaFoldDB" id="A0A4Z2GED8"/>